<evidence type="ECO:0000313" key="3">
    <source>
        <dbReference type="EMBL" id="KAF1974289.1"/>
    </source>
</evidence>
<keyword evidence="4" id="KW-1185">Reference proteome</keyword>
<dbReference type="Proteomes" id="UP000800036">
    <property type="component" value="Unassembled WGS sequence"/>
</dbReference>
<proteinExistence type="predicted"/>
<accession>A0A6A5USX4</accession>
<sequence>MIAPDDWEARELAKGNVFTSSFDSQSSVALYESSTSQASQDSTYATQRQLQPQHQENDIQTPSPQRLQPQKPPPIEIYIDPDEDAEGSIDEGVETSRDIRPQAQCPTKPPPHARFS</sequence>
<reference evidence="2" key="1">
    <citation type="journal article" date="2020" name="Stud. Mycol.">
        <title>101 Dothideomycetes genomes: a test case for predicting lifestyles and emergence of pathogens.</title>
        <authorList>
            <person name="Haridas S."/>
            <person name="Albert R."/>
            <person name="Binder M."/>
            <person name="Bloem J."/>
            <person name="Labutti K."/>
            <person name="Salamov A."/>
            <person name="Andreopoulos B."/>
            <person name="Baker S."/>
            <person name="Barry K."/>
            <person name="Bills G."/>
            <person name="Bluhm B."/>
            <person name="Cannon C."/>
            <person name="Castanera R."/>
            <person name="Culley D."/>
            <person name="Daum C."/>
            <person name="Ezra D."/>
            <person name="Gonzalez J."/>
            <person name="Henrissat B."/>
            <person name="Kuo A."/>
            <person name="Liang C."/>
            <person name="Lipzen A."/>
            <person name="Lutzoni F."/>
            <person name="Magnuson J."/>
            <person name="Mondo S."/>
            <person name="Nolan M."/>
            <person name="Ohm R."/>
            <person name="Pangilinan J."/>
            <person name="Park H.-J."/>
            <person name="Ramirez L."/>
            <person name="Alfaro M."/>
            <person name="Sun H."/>
            <person name="Tritt A."/>
            <person name="Yoshinaga Y."/>
            <person name="Zwiers L.-H."/>
            <person name="Turgeon B."/>
            <person name="Goodwin S."/>
            <person name="Spatafora J."/>
            <person name="Crous P."/>
            <person name="Grigoriev I."/>
        </authorList>
    </citation>
    <scope>NUCLEOTIDE SEQUENCE</scope>
    <source>
        <strain evidence="2">CBS 107.79</strain>
    </source>
</reference>
<evidence type="ECO:0000256" key="1">
    <source>
        <dbReference type="SAM" id="MobiDB-lite"/>
    </source>
</evidence>
<feature type="compositionally biased region" description="Pro residues" evidence="1">
    <location>
        <begin position="107"/>
        <end position="116"/>
    </location>
</feature>
<dbReference type="AlphaFoldDB" id="A0A6A5USX4"/>
<feature type="compositionally biased region" description="Acidic residues" evidence="1">
    <location>
        <begin position="79"/>
        <end position="93"/>
    </location>
</feature>
<gene>
    <name evidence="3" type="ORF">BU23DRAFT_598359</name>
    <name evidence="2" type="ORF">BU23DRAFT_602678</name>
</gene>
<protein>
    <submittedName>
        <fullName evidence="2">Uncharacterized protein</fullName>
    </submittedName>
</protein>
<evidence type="ECO:0000313" key="4">
    <source>
        <dbReference type="Proteomes" id="UP000800036"/>
    </source>
</evidence>
<organism evidence="2 4">
    <name type="scientific">Bimuria novae-zelandiae CBS 107.79</name>
    <dbReference type="NCBI Taxonomy" id="1447943"/>
    <lineage>
        <taxon>Eukaryota</taxon>
        <taxon>Fungi</taxon>
        <taxon>Dikarya</taxon>
        <taxon>Ascomycota</taxon>
        <taxon>Pezizomycotina</taxon>
        <taxon>Dothideomycetes</taxon>
        <taxon>Pleosporomycetidae</taxon>
        <taxon>Pleosporales</taxon>
        <taxon>Massarineae</taxon>
        <taxon>Didymosphaeriaceae</taxon>
        <taxon>Bimuria</taxon>
    </lineage>
</organism>
<feature type="compositionally biased region" description="Polar residues" evidence="1">
    <location>
        <begin position="33"/>
        <end position="68"/>
    </location>
</feature>
<name>A0A6A5USX4_9PLEO</name>
<feature type="region of interest" description="Disordered" evidence="1">
    <location>
        <begin position="33"/>
        <end position="116"/>
    </location>
</feature>
<dbReference type="EMBL" id="ML976728">
    <property type="protein sequence ID" value="KAF1967784.1"/>
    <property type="molecule type" value="Genomic_DNA"/>
</dbReference>
<dbReference type="EMBL" id="ML976675">
    <property type="protein sequence ID" value="KAF1974289.1"/>
    <property type="molecule type" value="Genomic_DNA"/>
</dbReference>
<evidence type="ECO:0000313" key="2">
    <source>
        <dbReference type="EMBL" id="KAF1967784.1"/>
    </source>
</evidence>